<accession>A0A2T3IWF9</accession>
<dbReference type="EMBL" id="PYMH01000008">
    <property type="protein sequence ID" value="PSU32782.1"/>
    <property type="molecule type" value="Genomic_DNA"/>
</dbReference>
<dbReference type="InterPro" id="IPR016871">
    <property type="entry name" value="MSHA_biogenesis_MshI"/>
</dbReference>
<sequence length="497" mass="55036">MIVKKLLRKKTYSPVAGMALFADTVALVYQENKTWITDELPVTGLVGWPNAIQSLIEKHQLKGADIRLVLGHGLYQSMLIDKPELPREEYPTALPFLVKELVNESPMELVADGFVAPLKDRLQAFSTQKKQIEPLEKACREAGCELMSVSAEEVVWGQLTAFERSQLVLHRRGKTNLQLSAFKHQVLCFQRQLRGFSVPLLAADDTPSQEKGLQLDGLALELQRSLDFLSAQLRDAPITQLLISCDDDDDDELAQALSQRLNVKVAPVTPSHPSLASNAVRVAYCTVIEPEHVGINFYSDALKPKFDLMTLPNIVMSWVAITVILAALAGWFSWQGYQQQQALASEQQRLQQKTGEVERAKAALAQHLPSQLKVDVANGLEQHLADKRAALEAIALHDSSLQVGYASMMQQLSAAASGDISVQHLRVKGPQLNLEGLARTPDAVPAWLQMFKQYPSLSDRRFKLMSLGRNKQNIVTFKLLAERSQPVAQAVTQGVGQ</sequence>
<protein>
    <submittedName>
        <fullName evidence="2">MSHA biogenesis protein MshI</fullName>
    </submittedName>
</protein>
<dbReference type="Pfam" id="PF05137">
    <property type="entry name" value="PilN"/>
    <property type="match status" value="1"/>
</dbReference>
<proteinExistence type="predicted"/>
<name>A0A2T3IWF9_9GAMM</name>
<gene>
    <name evidence="2" type="ORF">C9I99_17210</name>
</gene>
<keyword evidence="1" id="KW-0472">Membrane</keyword>
<dbReference type="AlphaFoldDB" id="A0A2T3IWF9"/>
<dbReference type="PIRSF" id="PIRSF028153">
    <property type="entry name" value="MSHA_biogenesis_protein_MshI"/>
    <property type="match status" value="1"/>
</dbReference>
<dbReference type="InterPro" id="IPR007813">
    <property type="entry name" value="PilN"/>
</dbReference>
<dbReference type="Proteomes" id="UP000241222">
    <property type="component" value="Unassembled WGS sequence"/>
</dbReference>
<evidence type="ECO:0000313" key="2">
    <source>
        <dbReference type="EMBL" id="PSU32782.1"/>
    </source>
</evidence>
<keyword evidence="1" id="KW-1133">Transmembrane helix</keyword>
<dbReference type="OrthoDB" id="5296002at2"/>
<organism evidence="2 3">
    <name type="scientific">Photobacterium lutimaris</name>
    <dbReference type="NCBI Taxonomy" id="388278"/>
    <lineage>
        <taxon>Bacteria</taxon>
        <taxon>Pseudomonadati</taxon>
        <taxon>Pseudomonadota</taxon>
        <taxon>Gammaproteobacteria</taxon>
        <taxon>Vibrionales</taxon>
        <taxon>Vibrionaceae</taxon>
        <taxon>Photobacterium</taxon>
    </lineage>
</organism>
<keyword evidence="3" id="KW-1185">Reference proteome</keyword>
<feature type="transmembrane region" description="Helical" evidence="1">
    <location>
        <begin position="314"/>
        <end position="334"/>
    </location>
</feature>
<comment type="caution">
    <text evidence="2">The sequence shown here is derived from an EMBL/GenBank/DDBJ whole genome shotgun (WGS) entry which is preliminary data.</text>
</comment>
<reference evidence="2 3" key="1">
    <citation type="submission" date="2018-03" db="EMBL/GenBank/DDBJ databases">
        <title>Whole genome sequencing of Histamine producing bacteria.</title>
        <authorList>
            <person name="Butler K."/>
        </authorList>
    </citation>
    <scope>NUCLEOTIDE SEQUENCE [LARGE SCALE GENOMIC DNA]</scope>
    <source>
        <strain evidence="2 3">JCM 13586</strain>
    </source>
</reference>
<dbReference type="RefSeq" id="WP_107350089.1">
    <property type="nucleotide sequence ID" value="NZ_PYMH01000008.1"/>
</dbReference>
<evidence type="ECO:0000256" key="1">
    <source>
        <dbReference type="SAM" id="Phobius"/>
    </source>
</evidence>
<keyword evidence="1" id="KW-0812">Transmembrane</keyword>
<evidence type="ECO:0000313" key="3">
    <source>
        <dbReference type="Proteomes" id="UP000241222"/>
    </source>
</evidence>